<protein>
    <submittedName>
        <fullName evidence="1">Uncharacterized protein</fullName>
    </submittedName>
</protein>
<organism evidence="1 2">
    <name type="scientific">Leptospira borgpetersenii str. 200801926</name>
    <dbReference type="NCBI Taxonomy" id="1193009"/>
    <lineage>
        <taxon>Bacteria</taxon>
        <taxon>Pseudomonadati</taxon>
        <taxon>Spirochaetota</taxon>
        <taxon>Spirochaetia</taxon>
        <taxon>Leptospirales</taxon>
        <taxon>Leptospiraceae</taxon>
        <taxon>Leptospira</taxon>
    </lineage>
</organism>
<evidence type="ECO:0000313" key="1">
    <source>
        <dbReference type="EMBL" id="EKP11597.1"/>
    </source>
</evidence>
<reference evidence="1" key="1">
    <citation type="submission" date="2012-09" db="EMBL/GenBank/DDBJ databases">
        <authorList>
            <person name="Harkins D.M."/>
            <person name="Durkin A.S."/>
            <person name="Brinkac L.M."/>
            <person name="Selengut J.D."/>
            <person name="Sanka R."/>
            <person name="DePew J."/>
            <person name="Purushe J."/>
            <person name="Picardeau M."/>
            <person name="Werts C."/>
            <person name="Goarant C."/>
            <person name="Vinetz J.M."/>
            <person name="Sutton G.G."/>
            <person name="Nelson W.C."/>
            <person name="Fouts D.E."/>
        </authorList>
    </citation>
    <scope>NUCLEOTIDE SEQUENCE [LARGE SCALE GENOMIC DNA]</scope>
    <source>
        <strain evidence="1">200801926</strain>
    </source>
</reference>
<dbReference type="Proteomes" id="UP000002837">
    <property type="component" value="Unassembled WGS sequence"/>
</dbReference>
<accession>A0ABP2RZB1</accession>
<gene>
    <name evidence="1" type="ORF">LEP1GSC128_1253</name>
</gene>
<sequence>MYAIRSYYETFMTNNGVKDTLNSILIFTGKKKKKTKTPLFR</sequence>
<comment type="caution">
    <text evidence="1">The sequence shown here is derived from an EMBL/GenBank/DDBJ whole genome shotgun (WGS) entry which is preliminary data.</text>
</comment>
<dbReference type="EMBL" id="AKWJ02000038">
    <property type="protein sequence ID" value="EKP11597.1"/>
    <property type="molecule type" value="Genomic_DNA"/>
</dbReference>
<proteinExistence type="predicted"/>
<keyword evidence="2" id="KW-1185">Reference proteome</keyword>
<name>A0ABP2RZB1_LEPBO</name>
<evidence type="ECO:0000313" key="2">
    <source>
        <dbReference type="Proteomes" id="UP000002837"/>
    </source>
</evidence>